<evidence type="ECO:0008006" key="11">
    <source>
        <dbReference type="Google" id="ProtNLM"/>
    </source>
</evidence>
<dbReference type="EMBL" id="VLTL01000272">
    <property type="protein sequence ID" value="KAA0147973.1"/>
    <property type="molecule type" value="Genomic_DNA"/>
</dbReference>
<dbReference type="Gene3D" id="3.30.420.40">
    <property type="match status" value="2"/>
</dbReference>
<dbReference type="InterPro" id="IPR043129">
    <property type="entry name" value="ATPase_NBD"/>
</dbReference>
<gene>
    <name evidence="6" type="ORF">FNF27_00735</name>
    <name evidence="4" type="ORF">FNF28_07500</name>
    <name evidence="3" type="ORF">FNF29_07528</name>
    <name evidence="5" type="ORF">FNF31_05143</name>
</gene>
<evidence type="ECO:0000313" key="3">
    <source>
        <dbReference type="EMBL" id="KAA0147156.1"/>
    </source>
</evidence>
<evidence type="ECO:0000313" key="4">
    <source>
        <dbReference type="EMBL" id="KAA0147973.1"/>
    </source>
</evidence>
<dbReference type="FunFam" id="3.30.420.40:FF:000502">
    <property type="entry name" value="Actin-Related Proteins"/>
    <property type="match status" value="1"/>
</dbReference>
<evidence type="ECO:0000313" key="9">
    <source>
        <dbReference type="Proteomes" id="UP000324907"/>
    </source>
</evidence>
<evidence type="ECO:0000313" key="6">
    <source>
        <dbReference type="EMBL" id="KAA0177565.1"/>
    </source>
</evidence>
<comment type="catalytic activity">
    <reaction evidence="1">
        <text>ATP + H2O = ADP + phosphate + H(+)</text>
        <dbReference type="Rhea" id="RHEA:13065"/>
        <dbReference type="ChEBI" id="CHEBI:15377"/>
        <dbReference type="ChEBI" id="CHEBI:15378"/>
        <dbReference type="ChEBI" id="CHEBI:30616"/>
        <dbReference type="ChEBI" id="CHEBI:43474"/>
        <dbReference type="ChEBI" id="CHEBI:456216"/>
    </reaction>
</comment>
<evidence type="ECO:0000256" key="1">
    <source>
        <dbReference type="ARBA" id="ARBA00049360"/>
    </source>
</evidence>
<keyword evidence="8" id="KW-1185">Reference proteome</keyword>
<evidence type="ECO:0000256" key="2">
    <source>
        <dbReference type="RuleBase" id="RU000487"/>
    </source>
</evidence>
<dbReference type="EMBL" id="VLTM01000061">
    <property type="protein sequence ID" value="KAA0158850.1"/>
    <property type="molecule type" value="Genomic_DNA"/>
</dbReference>
<organism evidence="5 10">
    <name type="scientific">Cafeteria roenbergensis</name>
    <name type="common">Marine flagellate</name>
    <dbReference type="NCBI Taxonomy" id="33653"/>
    <lineage>
        <taxon>Eukaryota</taxon>
        <taxon>Sar</taxon>
        <taxon>Stramenopiles</taxon>
        <taxon>Bigyra</taxon>
        <taxon>Opalozoa</taxon>
        <taxon>Bicosoecida</taxon>
        <taxon>Cafeteriaceae</taxon>
        <taxon>Cafeteria</taxon>
    </lineage>
</organism>
<comment type="caution">
    <text evidence="5">The sequence shown here is derived from an EMBL/GenBank/DDBJ whole genome shotgun (WGS) entry which is preliminary data.</text>
</comment>
<evidence type="ECO:0000313" key="5">
    <source>
        <dbReference type="EMBL" id="KAA0158850.1"/>
    </source>
</evidence>
<dbReference type="OMA" id="WLLSTEL"/>
<accession>A0A5A8D3K3</accession>
<dbReference type="PANTHER" id="PTHR11937">
    <property type="entry name" value="ACTIN"/>
    <property type="match status" value="1"/>
</dbReference>
<dbReference type="Proteomes" id="UP000323011">
    <property type="component" value="Unassembled WGS sequence"/>
</dbReference>
<dbReference type="EMBL" id="VLTN01000071">
    <property type="protein sequence ID" value="KAA0147156.1"/>
    <property type="molecule type" value="Genomic_DNA"/>
</dbReference>
<reference evidence="7 8" key="1">
    <citation type="submission" date="2019-07" db="EMBL/GenBank/DDBJ databases">
        <title>Genomes of Cafeteria roenbergensis.</title>
        <authorList>
            <person name="Fischer M.G."/>
            <person name="Hackl T."/>
            <person name="Roman M."/>
        </authorList>
    </citation>
    <scope>NUCLEOTIDE SEQUENCE [LARGE SCALE GENOMIC DNA]</scope>
    <source>
        <strain evidence="3 8">BVI</strain>
        <strain evidence="5 10">Cflag</strain>
        <strain evidence="6 7">E4-10P</strain>
        <strain evidence="4 9">RCC970-E3</strain>
    </source>
</reference>
<dbReference type="OrthoDB" id="10323288at2759"/>
<comment type="similarity">
    <text evidence="2">Belongs to the actin family.</text>
</comment>
<proteinExistence type="inferred from homology"/>
<dbReference type="InterPro" id="IPR004000">
    <property type="entry name" value="Actin"/>
</dbReference>
<dbReference type="SMART" id="SM00268">
    <property type="entry name" value="ACTIN"/>
    <property type="match status" value="1"/>
</dbReference>
<dbReference type="Proteomes" id="UP000325113">
    <property type="component" value="Unassembled WGS sequence"/>
</dbReference>
<dbReference type="SUPFAM" id="SSF53067">
    <property type="entry name" value="Actin-like ATPase domain"/>
    <property type="match status" value="2"/>
</dbReference>
<sequence>MAAGRFDGALSNSALVIDNGSGVLKAGLAGEEAPKVVMQAAIGRPKHERWLLSTELEGDTFTGPLLAKHRGIMRVTRPIRAGAVENWDDMQTLWSQAVTQPATGLGVAFNEQPLLVTEPALTPRAQRNRMAELAFEALAAPALCVASQATLALYGSGRTTGVVLDVGDGATQVVPVYEGMALSHAVVRSDLAGRAVTHRLSHRLRASGLVLDGAPTAEVVREMKEAVCEVALDPVAAERAARARGAGAAATGAAAAGAAAAGAAGSGGEGSTFGCGAVYELPDGRRFRTGPEAFTAPELLFQPQLDGLDCPSVHEALAGAVFRCDIELRKQLWGAVLLAGGTTTLPGFARRLLKEGRALAPTGTKLRIIAPSKRDMLAWTGGSILASLSTFRSTWVSRAQWEEEGADRIVHKLVI</sequence>
<evidence type="ECO:0000313" key="10">
    <source>
        <dbReference type="Proteomes" id="UP000325113"/>
    </source>
</evidence>
<dbReference type="Proteomes" id="UP000324907">
    <property type="component" value="Unassembled WGS sequence"/>
</dbReference>
<name>A0A5A8D3K3_CAFRO</name>
<dbReference type="EMBL" id="VLTO01000003">
    <property type="protein sequence ID" value="KAA0177565.1"/>
    <property type="molecule type" value="Genomic_DNA"/>
</dbReference>
<evidence type="ECO:0000313" key="8">
    <source>
        <dbReference type="Proteomes" id="UP000323011"/>
    </source>
</evidence>
<protein>
    <recommendedName>
        <fullName evidence="11">Actin</fullName>
    </recommendedName>
</protein>
<dbReference type="PRINTS" id="PR00190">
    <property type="entry name" value="ACTIN"/>
</dbReference>
<dbReference type="Gene3D" id="3.90.640.10">
    <property type="entry name" value="Actin, Chain A, domain 4"/>
    <property type="match status" value="1"/>
</dbReference>
<dbReference type="AlphaFoldDB" id="A0A5A8D3K3"/>
<dbReference type="Pfam" id="PF00022">
    <property type="entry name" value="Actin"/>
    <property type="match status" value="1"/>
</dbReference>
<dbReference type="Proteomes" id="UP000322899">
    <property type="component" value="Unassembled WGS sequence"/>
</dbReference>
<evidence type="ECO:0000313" key="7">
    <source>
        <dbReference type="Proteomes" id="UP000322899"/>
    </source>
</evidence>